<dbReference type="NCBIfam" id="TIGR00658">
    <property type="entry name" value="orni_carb_tr"/>
    <property type="match status" value="1"/>
</dbReference>
<dbReference type="AlphaFoldDB" id="A0A0F9FCH3"/>
<dbReference type="InterPro" id="IPR006131">
    <property type="entry name" value="Asp_carbamoyltransf_Asp/Orn-bd"/>
</dbReference>
<organism evidence="4">
    <name type="scientific">marine sediment metagenome</name>
    <dbReference type="NCBI Taxonomy" id="412755"/>
    <lineage>
        <taxon>unclassified sequences</taxon>
        <taxon>metagenomes</taxon>
        <taxon>ecological metagenomes</taxon>
    </lineage>
</organism>
<dbReference type="SUPFAM" id="SSF53671">
    <property type="entry name" value="Aspartate/ornithine carbamoyltransferase"/>
    <property type="match status" value="1"/>
</dbReference>
<evidence type="ECO:0000259" key="3">
    <source>
        <dbReference type="Pfam" id="PF02729"/>
    </source>
</evidence>
<dbReference type="GO" id="GO:0016597">
    <property type="term" value="F:amino acid binding"/>
    <property type="evidence" value="ECO:0007669"/>
    <property type="project" value="InterPro"/>
</dbReference>
<dbReference type="GO" id="GO:0042450">
    <property type="term" value="P:L-arginine biosynthetic process via ornithine"/>
    <property type="evidence" value="ECO:0007669"/>
    <property type="project" value="TreeGrafter"/>
</dbReference>
<feature type="domain" description="Aspartate/ornithine carbamoyltransferase Asp/Orn-binding" evidence="2">
    <location>
        <begin position="147"/>
        <end position="301"/>
    </location>
</feature>
<dbReference type="InterPro" id="IPR006130">
    <property type="entry name" value="Asp/Orn_carbamoylTrfase"/>
</dbReference>
<protein>
    <recommendedName>
        <fullName evidence="5">Ornithine carbamoyltransferase</fullName>
    </recommendedName>
</protein>
<dbReference type="GO" id="GO:0019240">
    <property type="term" value="P:citrulline biosynthetic process"/>
    <property type="evidence" value="ECO:0007669"/>
    <property type="project" value="TreeGrafter"/>
</dbReference>
<dbReference type="InterPro" id="IPR002292">
    <property type="entry name" value="Orn/put_carbamltrans"/>
</dbReference>
<dbReference type="EMBL" id="LAZR01024138">
    <property type="protein sequence ID" value="KKL76161.1"/>
    <property type="molecule type" value="Genomic_DNA"/>
</dbReference>
<accession>A0A0F9FCH3</accession>
<dbReference type="PANTHER" id="PTHR45753:SF3">
    <property type="entry name" value="ORNITHINE TRANSCARBAMYLASE, MITOCHONDRIAL"/>
    <property type="match status" value="1"/>
</dbReference>
<sequence>MNKKDLLTLKDWSGEDLIDTIDKAIAIKKNPEKYANLLERQTLAMLFQKTSTRTRVSFEVAMTQLGGHAIYLDWRATNFTLAEIEDEIKYLSRNVDIIMARLFKHIDLEETARASRVPVINGCTEKYHPCQALADLMTIKEKKGRLEGLKLVYVGVQNNVCNSLINGCTKVGMKITVVTPIIHEPSVDKELIKEAEKSGLYQATLDIEKAIDEADIVYTDTWVDMELFLDPKFKKEKEMRIKKLKPYQLNESLLKDKDILIMHDMPIHEGYEITRAVIESSHSIIFEQAENRLHGEKAILLRLLGTI</sequence>
<dbReference type="PRINTS" id="PR00100">
    <property type="entry name" value="AOTCASE"/>
</dbReference>
<dbReference type="PRINTS" id="PR00102">
    <property type="entry name" value="OTCASE"/>
</dbReference>
<dbReference type="NCBIfam" id="NF011379">
    <property type="entry name" value="PRK14804.1"/>
    <property type="match status" value="1"/>
</dbReference>
<evidence type="ECO:0000259" key="2">
    <source>
        <dbReference type="Pfam" id="PF00185"/>
    </source>
</evidence>
<dbReference type="Gene3D" id="3.40.50.1370">
    <property type="entry name" value="Aspartate/ornithine carbamoyltransferase"/>
    <property type="match status" value="2"/>
</dbReference>
<name>A0A0F9FCH3_9ZZZZ</name>
<proteinExistence type="predicted"/>
<dbReference type="GO" id="GO:0004585">
    <property type="term" value="F:ornithine carbamoyltransferase activity"/>
    <property type="evidence" value="ECO:0007669"/>
    <property type="project" value="TreeGrafter"/>
</dbReference>
<keyword evidence="1" id="KW-0808">Transferase</keyword>
<evidence type="ECO:0000313" key="4">
    <source>
        <dbReference type="EMBL" id="KKL76161.1"/>
    </source>
</evidence>
<dbReference type="PANTHER" id="PTHR45753">
    <property type="entry name" value="ORNITHINE CARBAMOYLTRANSFERASE, MITOCHONDRIAL"/>
    <property type="match status" value="1"/>
</dbReference>
<dbReference type="InterPro" id="IPR006132">
    <property type="entry name" value="Asp/Orn_carbamoyltranf_P-bd"/>
</dbReference>
<dbReference type="InterPro" id="IPR036901">
    <property type="entry name" value="Asp/Orn_carbamoylTrfase_sf"/>
</dbReference>
<dbReference type="Pfam" id="PF00185">
    <property type="entry name" value="OTCace"/>
    <property type="match status" value="1"/>
</dbReference>
<evidence type="ECO:0000256" key="1">
    <source>
        <dbReference type="ARBA" id="ARBA00022679"/>
    </source>
</evidence>
<reference evidence="4" key="1">
    <citation type="journal article" date="2015" name="Nature">
        <title>Complex archaea that bridge the gap between prokaryotes and eukaryotes.</title>
        <authorList>
            <person name="Spang A."/>
            <person name="Saw J.H."/>
            <person name="Jorgensen S.L."/>
            <person name="Zaremba-Niedzwiedzka K."/>
            <person name="Martijn J."/>
            <person name="Lind A.E."/>
            <person name="van Eijk R."/>
            <person name="Schleper C."/>
            <person name="Guy L."/>
            <person name="Ettema T.J."/>
        </authorList>
    </citation>
    <scope>NUCLEOTIDE SEQUENCE</scope>
</reference>
<gene>
    <name evidence="4" type="ORF">LCGC14_2047660</name>
</gene>
<dbReference type="PROSITE" id="PS00097">
    <property type="entry name" value="CARBAMOYLTRANSFERASE"/>
    <property type="match status" value="1"/>
</dbReference>
<dbReference type="FunFam" id="3.40.50.1370:FF:000008">
    <property type="entry name" value="Ornithine carbamoyltransferase"/>
    <property type="match status" value="1"/>
</dbReference>
<feature type="domain" description="Aspartate/ornithine carbamoyltransferase carbamoyl-P binding" evidence="3">
    <location>
        <begin position="4"/>
        <end position="141"/>
    </location>
</feature>
<comment type="caution">
    <text evidence="4">The sequence shown here is derived from an EMBL/GenBank/DDBJ whole genome shotgun (WGS) entry which is preliminary data.</text>
</comment>
<dbReference type="Pfam" id="PF02729">
    <property type="entry name" value="OTCace_N"/>
    <property type="match status" value="1"/>
</dbReference>
<evidence type="ECO:0008006" key="5">
    <source>
        <dbReference type="Google" id="ProtNLM"/>
    </source>
</evidence>
<dbReference type="NCBIfam" id="NF001986">
    <property type="entry name" value="PRK00779.1"/>
    <property type="match status" value="1"/>
</dbReference>